<organism evidence="1 2">
    <name type="scientific">Phaeosphaeria nodorum (strain SN15 / ATCC MYA-4574 / FGSC 10173)</name>
    <name type="common">Glume blotch fungus</name>
    <name type="synonym">Parastagonospora nodorum</name>
    <dbReference type="NCBI Taxonomy" id="321614"/>
    <lineage>
        <taxon>Eukaryota</taxon>
        <taxon>Fungi</taxon>
        <taxon>Dikarya</taxon>
        <taxon>Ascomycota</taxon>
        <taxon>Pezizomycotina</taxon>
        <taxon>Dothideomycetes</taxon>
        <taxon>Pleosporomycetidae</taxon>
        <taxon>Pleosporales</taxon>
        <taxon>Pleosporineae</taxon>
        <taxon>Phaeosphaeriaceae</taxon>
        <taxon>Parastagonospora</taxon>
    </lineage>
</organism>
<evidence type="ECO:0000313" key="1">
    <source>
        <dbReference type="EMBL" id="EAT81321.1"/>
    </source>
</evidence>
<dbReference type="InParanoid" id="Q0U9F1"/>
<evidence type="ECO:0000313" key="2">
    <source>
        <dbReference type="Proteomes" id="UP000001055"/>
    </source>
</evidence>
<dbReference type="GeneID" id="5978760"/>
<dbReference type="AlphaFoldDB" id="Q0U9F1"/>
<dbReference type="Proteomes" id="UP000001055">
    <property type="component" value="Unassembled WGS sequence"/>
</dbReference>
<name>Q0U9F1_PHANO</name>
<proteinExistence type="predicted"/>
<sequence>MGCSNDGAKAYMAVQQRTERSAEKQDLGSAFVDVEGFGLAAATSQWGKYSNVQLNEVTTL</sequence>
<reference evidence="2" key="1">
    <citation type="journal article" date="2007" name="Plant Cell">
        <title>Dothideomycete-plant interactions illuminated by genome sequencing and EST analysis of the wheat pathogen Stagonospora nodorum.</title>
        <authorList>
            <person name="Hane J.K."/>
            <person name="Lowe R.G."/>
            <person name="Solomon P.S."/>
            <person name="Tan K.C."/>
            <person name="Schoch C.L."/>
            <person name="Spatafora J.W."/>
            <person name="Crous P.W."/>
            <person name="Kodira C."/>
            <person name="Birren B.W."/>
            <person name="Galagan J.E."/>
            <person name="Torriani S.F."/>
            <person name="McDonald B.A."/>
            <person name="Oliver R.P."/>
        </authorList>
    </citation>
    <scope>NUCLEOTIDE SEQUENCE [LARGE SCALE GENOMIC DNA]</scope>
    <source>
        <strain evidence="2">SN15 / ATCC MYA-4574 / FGSC 10173</strain>
    </source>
</reference>
<gene>
    <name evidence="1" type="ORF">SNOG_11613</name>
</gene>
<dbReference type="RefSeq" id="XP_001801852.1">
    <property type="nucleotide sequence ID" value="XM_001801800.1"/>
</dbReference>
<dbReference type="VEuPathDB" id="FungiDB:JI435_441330"/>
<protein>
    <submittedName>
        <fullName evidence="1">Uncharacterized protein</fullName>
    </submittedName>
</protein>
<dbReference type="KEGG" id="pno:SNOG_11613"/>
<accession>Q0U9F1</accession>
<dbReference type="EMBL" id="CH445343">
    <property type="protein sequence ID" value="EAT81321.1"/>
    <property type="molecule type" value="Genomic_DNA"/>
</dbReference>